<accession>A0A412ENP4</accession>
<dbReference type="InterPro" id="IPR041258">
    <property type="entry name" value="LPD18"/>
</dbReference>
<reference evidence="4 5" key="1">
    <citation type="submission" date="2018-08" db="EMBL/GenBank/DDBJ databases">
        <title>A genome reference for cultivated species of the human gut microbiota.</title>
        <authorList>
            <person name="Zou Y."/>
            <person name="Xue W."/>
            <person name="Luo G."/>
        </authorList>
    </citation>
    <scope>NUCLEOTIDE SEQUENCE [LARGE SCALE GENOMIC DNA]</scope>
    <source>
        <strain evidence="4 5">AF25-21</strain>
    </source>
</reference>
<dbReference type="Pfam" id="PF18832">
    <property type="entry name" value="LPD18"/>
    <property type="match status" value="1"/>
</dbReference>
<dbReference type="Pfam" id="PF14195">
    <property type="entry name" value="DUF4316"/>
    <property type="match status" value="1"/>
</dbReference>
<proteinExistence type="predicted"/>
<comment type="caution">
    <text evidence="4">The sequence shown here is derived from an EMBL/GenBank/DDBJ whole genome shotgun (WGS) entry which is preliminary data.</text>
</comment>
<dbReference type="Proteomes" id="UP000285839">
    <property type="component" value="Unassembled WGS sequence"/>
</dbReference>
<sequence length="291" mass="34730">MKNDQFAVYRVDRHSEGRDLWHLSYQEAVSRKLAIRIEYYRQMDIRPLLAGESAIALWKRMKESCEVSDVLVLNQNGEIHCYYVNEDYPQLLSGFIRLNPSGTLVTLDTENYRISGKPGNWMATDDIIIDGKQFYLMEHQEYHRQVAYIILDSYGKMIMEECKNGFDEKTKQKLHELMKTPEQREQEYQKYKERLEHYQKFFENGTYERSWESGTEENYNMVDGQVNNLKNAEEKSVERKPAQKLYQSSKKKPKKRESVIKRLREKQIAIAVKSGKPVPRYLEQEMERRRD</sequence>
<feature type="domain" description="DUF4316" evidence="2">
    <location>
        <begin position="209"/>
        <end position="243"/>
    </location>
</feature>
<dbReference type="InterPro" id="IPR025465">
    <property type="entry name" value="DUF4316"/>
</dbReference>
<organism evidence="4 5">
    <name type="scientific">Blautia obeum</name>
    <dbReference type="NCBI Taxonomy" id="40520"/>
    <lineage>
        <taxon>Bacteria</taxon>
        <taxon>Bacillati</taxon>
        <taxon>Bacillota</taxon>
        <taxon>Clostridia</taxon>
        <taxon>Lachnospirales</taxon>
        <taxon>Lachnospiraceae</taxon>
        <taxon>Blautia</taxon>
    </lineage>
</organism>
<evidence type="ECO:0000313" key="4">
    <source>
        <dbReference type="EMBL" id="RGR47300.1"/>
    </source>
</evidence>
<evidence type="ECO:0000259" key="2">
    <source>
        <dbReference type="Pfam" id="PF14195"/>
    </source>
</evidence>
<feature type="compositionally biased region" description="Basic and acidic residues" evidence="1">
    <location>
        <begin position="232"/>
        <end position="241"/>
    </location>
</feature>
<evidence type="ECO:0000313" key="5">
    <source>
        <dbReference type="Proteomes" id="UP000285839"/>
    </source>
</evidence>
<name>A0A412ENP4_9FIRM</name>
<dbReference type="RefSeq" id="WP_117537635.1">
    <property type="nucleotide sequence ID" value="NZ_QRUH01000011.1"/>
</dbReference>
<gene>
    <name evidence="4" type="ORF">DWY46_13240</name>
</gene>
<feature type="domain" description="Large polyvalent protein-associated" evidence="3">
    <location>
        <begin position="101"/>
        <end position="185"/>
    </location>
</feature>
<evidence type="ECO:0000259" key="3">
    <source>
        <dbReference type="Pfam" id="PF18832"/>
    </source>
</evidence>
<protein>
    <submittedName>
        <fullName evidence="4">DUF4316 domain-containing protein</fullName>
    </submittedName>
</protein>
<dbReference type="EMBL" id="QRUH01000011">
    <property type="protein sequence ID" value="RGR47300.1"/>
    <property type="molecule type" value="Genomic_DNA"/>
</dbReference>
<feature type="region of interest" description="Disordered" evidence="1">
    <location>
        <begin position="232"/>
        <end position="258"/>
    </location>
</feature>
<dbReference type="AlphaFoldDB" id="A0A412ENP4"/>
<evidence type="ECO:0000256" key="1">
    <source>
        <dbReference type="SAM" id="MobiDB-lite"/>
    </source>
</evidence>